<protein>
    <submittedName>
        <fullName evidence="2">Glycosyltransferase family 2 protein</fullName>
    </submittedName>
</protein>
<dbReference type="GO" id="GO:0016740">
    <property type="term" value="F:transferase activity"/>
    <property type="evidence" value="ECO:0007669"/>
    <property type="project" value="UniProtKB-KW"/>
</dbReference>
<comment type="caution">
    <text evidence="2">The sequence shown here is derived from an EMBL/GenBank/DDBJ whole genome shotgun (WGS) entry which is preliminary data.</text>
</comment>
<evidence type="ECO:0000259" key="1">
    <source>
        <dbReference type="Pfam" id="PF00535"/>
    </source>
</evidence>
<dbReference type="InterPro" id="IPR001173">
    <property type="entry name" value="Glyco_trans_2-like"/>
</dbReference>
<dbReference type="PANTHER" id="PTHR43685">
    <property type="entry name" value="GLYCOSYLTRANSFERASE"/>
    <property type="match status" value="1"/>
</dbReference>
<dbReference type="InterPro" id="IPR050834">
    <property type="entry name" value="Glycosyltransf_2"/>
</dbReference>
<dbReference type="CDD" id="cd00761">
    <property type="entry name" value="Glyco_tranf_GTA_type"/>
    <property type="match status" value="1"/>
</dbReference>
<dbReference type="Proteomes" id="UP000461880">
    <property type="component" value="Unassembled WGS sequence"/>
</dbReference>
<reference evidence="2 3" key="1">
    <citation type="submission" date="2019-08" db="EMBL/GenBank/DDBJ databases">
        <title>In-depth cultivation of the pig gut microbiome towards novel bacterial diversity and tailored functional studies.</title>
        <authorList>
            <person name="Wylensek D."/>
            <person name="Hitch T.C.A."/>
            <person name="Clavel T."/>
        </authorList>
    </citation>
    <scope>NUCLEOTIDE SEQUENCE [LARGE SCALE GENOMIC DNA]</scope>
    <source>
        <strain evidence="2 3">Oil+RF-744-GAM-WT-6</strain>
    </source>
</reference>
<keyword evidence="2" id="KW-0808">Transferase</keyword>
<proteinExistence type="predicted"/>
<gene>
    <name evidence="2" type="ORF">FYJ51_04500</name>
</gene>
<feature type="domain" description="Glycosyltransferase 2-like" evidence="1">
    <location>
        <begin position="34"/>
        <end position="144"/>
    </location>
</feature>
<organism evidence="2 3">
    <name type="scientific">Stecheria intestinalis</name>
    <dbReference type="NCBI Taxonomy" id="2606630"/>
    <lineage>
        <taxon>Bacteria</taxon>
        <taxon>Bacillati</taxon>
        <taxon>Bacillota</taxon>
        <taxon>Erysipelotrichia</taxon>
        <taxon>Erysipelotrichales</taxon>
        <taxon>Erysipelotrichaceae</taxon>
        <taxon>Stecheria</taxon>
    </lineage>
</organism>
<dbReference type="InterPro" id="IPR029044">
    <property type="entry name" value="Nucleotide-diphossugar_trans"/>
</dbReference>
<sequence>MDPVRSAFGRLIPDRICCRNNQKGGEDASMTFISIVITTYHRPEQIARAIKCAECQTAPHEIIVVDDNGRDTPEQQATAEQILPFSERVSYLVNEANHGPSYSRNRGLEQARGDYITFLDDDDEIAPEKLEAQAALLDQKGPEYSSCYCSFTKYLAGGKRFLNAEKTEGEVYPYILGRMLYVGSGSNLLVRTGILKDAGGYEESMRKFEDYEMMGRILKHHRLAYLDQNLLTIHYEVREKAPTYQELVSYDQLYFDKIRAELDQLPEREQKGILQMEALERWRYALPRKETADAWSYLNHCGVTPALFFRYLCYCADRAIGKKSYGFKTF</sequence>
<evidence type="ECO:0000313" key="3">
    <source>
        <dbReference type="Proteomes" id="UP000461880"/>
    </source>
</evidence>
<dbReference type="SUPFAM" id="SSF53448">
    <property type="entry name" value="Nucleotide-diphospho-sugar transferases"/>
    <property type="match status" value="1"/>
</dbReference>
<dbReference type="Gene3D" id="3.90.550.10">
    <property type="entry name" value="Spore Coat Polysaccharide Biosynthesis Protein SpsA, Chain A"/>
    <property type="match status" value="1"/>
</dbReference>
<accession>A0A7X2NRG4</accession>
<keyword evidence="3" id="KW-1185">Reference proteome</keyword>
<dbReference type="EMBL" id="VUMN01000007">
    <property type="protein sequence ID" value="MSS58162.1"/>
    <property type="molecule type" value="Genomic_DNA"/>
</dbReference>
<dbReference type="PANTHER" id="PTHR43685:SF2">
    <property type="entry name" value="GLYCOSYLTRANSFERASE 2-LIKE DOMAIN-CONTAINING PROTEIN"/>
    <property type="match status" value="1"/>
</dbReference>
<dbReference type="Pfam" id="PF00535">
    <property type="entry name" value="Glycos_transf_2"/>
    <property type="match status" value="1"/>
</dbReference>
<dbReference type="AlphaFoldDB" id="A0A7X2NRG4"/>
<name>A0A7X2NRG4_9FIRM</name>
<evidence type="ECO:0000313" key="2">
    <source>
        <dbReference type="EMBL" id="MSS58162.1"/>
    </source>
</evidence>